<dbReference type="PROSITE" id="PS50052">
    <property type="entry name" value="GUANYLATE_KINASE_2"/>
    <property type="match status" value="1"/>
</dbReference>
<dbReference type="InterPro" id="IPR020590">
    <property type="entry name" value="Guanylate_kinase_CS"/>
</dbReference>
<evidence type="ECO:0000256" key="3">
    <source>
        <dbReference type="ARBA" id="ARBA00016296"/>
    </source>
</evidence>
<dbReference type="FunFam" id="3.40.50.300:FF:000776">
    <property type="entry name" value="Guanylate kinase 2"/>
    <property type="match status" value="1"/>
</dbReference>
<organism evidence="10 11">
    <name type="scientific">Schizosaccharomyces osmophilus</name>
    <dbReference type="NCBI Taxonomy" id="2545709"/>
    <lineage>
        <taxon>Eukaryota</taxon>
        <taxon>Fungi</taxon>
        <taxon>Dikarya</taxon>
        <taxon>Ascomycota</taxon>
        <taxon>Taphrinomycotina</taxon>
        <taxon>Schizosaccharomycetes</taxon>
        <taxon>Schizosaccharomycetales</taxon>
        <taxon>Schizosaccharomycetaceae</taxon>
        <taxon>Schizosaccharomyces</taxon>
    </lineage>
</organism>
<dbReference type="EC" id="2.7.4.8" evidence="2"/>
<name>A0AAF0AW12_9SCHI</name>
<feature type="domain" description="Guanylate kinase-like" evidence="9">
    <location>
        <begin position="10"/>
        <end position="192"/>
    </location>
</feature>
<evidence type="ECO:0000313" key="11">
    <source>
        <dbReference type="Proteomes" id="UP001212411"/>
    </source>
</evidence>
<dbReference type="PANTHER" id="PTHR23117">
    <property type="entry name" value="GUANYLATE KINASE-RELATED"/>
    <property type="match status" value="1"/>
</dbReference>
<dbReference type="SMART" id="SM00072">
    <property type="entry name" value="GuKc"/>
    <property type="match status" value="1"/>
</dbReference>
<evidence type="ECO:0000259" key="9">
    <source>
        <dbReference type="PROSITE" id="PS50052"/>
    </source>
</evidence>
<proteinExistence type="inferred from homology"/>
<protein>
    <recommendedName>
        <fullName evidence="3">Guanylate kinase</fullName>
        <ecNumber evidence="2">2.7.4.8</ecNumber>
    </recommendedName>
    <alternativeName>
        <fullName evidence="8">GMP kinase</fullName>
    </alternativeName>
</protein>
<dbReference type="GO" id="GO:0005829">
    <property type="term" value="C:cytosol"/>
    <property type="evidence" value="ECO:0007669"/>
    <property type="project" value="TreeGrafter"/>
</dbReference>
<dbReference type="Pfam" id="PF00625">
    <property type="entry name" value="Guanylate_kin"/>
    <property type="match status" value="1"/>
</dbReference>
<dbReference type="PROSITE" id="PS00856">
    <property type="entry name" value="GUANYLATE_KINASE_1"/>
    <property type="match status" value="1"/>
</dbReference>
<keyword evidence="5" id="KW-0547">Nucleotide-binding</keyword>
<evidence type="ECO:0000256" key="5">
    <source>
        <dbReference type="ARBA" id="ARBA00022741"/>
    </source>
</evidence>
<dbReference type="GO" id="GO:0005524">
    <property type="term" value="F:ATP binding"/>
    <property type="evidence" value="ECO:0007669"/>
    <property type="project" value="UniProtKB-KW"/>
</dbReference>
<dbReference type="CDD" id="cd00071">
    <property type="entry name" value="GMPK"/>
    <property type="match status" value="1"/>
</dbReference>
<evidence type="ECO:0000256" key="8">
    <source>
        <dbReference type="ARBA" id="ARBA00030128"/>
    </source>
</evidence>
<dbReference type="SUPFAM" id="SSF52540">
    <property type="entry name" value="P-loop containing nucleoside triphosphate hydrolases"/>
    <property type="match status" value="1"/>
</dbReference>
<evidence type="ECO:0000256" key="4">
    <source>
        <dbReference type="ARBA" id="ARBA00022679"/>
    </source>
</evidence>
<dbReference type="InterPro" id="IPR008145">
    <property type="entry name" value="GK/Ca_channel_bsu"/>
</dbReference>
<dbReference type="Proteomes" id="UP001212411">
    <property type="component" value="Chromosome 1"/>
</dbReference>
<dbReference type="KEGG" id="som:SOMG_02154"/>
<sequence>MTVETYHLAYSPVVVFGPSGVGKSTLLKRLLSLHGDKLGFSVSHTTRSPRSGEQEGIDYHYVSKDEFRKLVAENKFVEWAEFSGNMYGTSIMAIKDLENGNKKAILDIDLQGVLQVKKSAIKARYAFLAPPSIEQLEARLRGRGTESEESVLLRLERALKEVEYSKQPGNFETLIVNDDLEKAYKELEEFCLSDS</sequence>
<dbReference type="Gene3D" id="3.40.50.300">
    <property type="entry name" value="P-loop containing nucleotide triphosphate hydrolases"/>
    <property type="match status" value="1"/>
</dbReference>
<evidence type="ECO:0000256" key="2">
    <source>
        <dbReference type="ARBA" id="ARBA00012961"/>
    </source>
</evidence>
<evidence type="ECO:0000313" key="10">
    <source>
        <dbReference type="EMBL" id="WBW72484.1"/>
    </source>
</evidence>
<dbReference type="GO" id="GO:0004385">
    <property type="term" value="F:GMP kinase activity"/>
    <property type="evidence" value="ECO:0007669"/>
    <property type="project" value="UniProtKB-EC"/>
</dbReference>
<dbReference type="NCBIfam" id="TIGR03263">
    <property type="entry name" value="guanyl_kin"/>
    <property type="match status" value="1"/>
</dbReference>
<evidence type="ECO:0000256" key="1">
    <source>
        <dbReference type="ARBA" id="ARBA00005790"/>
    </source>
</evidence>
<keyword evidence="4" id="KW-0808">Transferase</keyword>
<dbReference type="GeneID" id="80875635"/>
<dbReference type="PANTHER" id="PTHR23117:SF13">
    <property type="entry name" value="GUANYLATE KINASE"/>
    <property type="match status" value="1"/>
</dbReference>
<dbReference type="Gene3D" id="3.30.63.10">
    <property type="entry name" value="Guanylate Kinase phosphate binding domain"/>
    <property type="match status" value="1"/>
</dbReference>
<evidence type="ECO:0000256" key="6">
    <source>
        <dbReference type="ARBA" id="ARBA00022777"/>
    </source>
</evidence>
<dbReference type="InterPro" id="IPR027417">
    <property type="entry name" value="P-loop_NTPase"/>
</dbReference>
<keyword evidence="7" id="KW-0067">ATP-binding</keyword>
<gene>
    <name evidence="10" type="primary">guk1</name>
    <name evidence="10" type="ORF">SOMG_02154</name>
</gene>
<reference evidence="10 11" key="1">
    <citation type="journal article" date="2023" name="G3 (Bethesda)">
        <title>A high-quality reference genome for the fission yeast Schizosaccharomyces osmophilus.</title>
        <authorList>
            <person name="Jia G.S."/>
            <person name="Zhang W.C."/>
            <person name="Liang Y."/>
            <person name="Liu X.H."/>
            <person name="Rhind N."/>
            <person name="Pidoux A."/>
            <person name="Brysch-Herzberg M."/>
            <person name="Du L.L."/>
        </authorList>
    </citation>
    <scope>NUCLEOTIDE SEQUENCE [LARGE SCALE GENOMIC DNA]</scope>
    <source>
        <strain evidence="10 11">CBS 15793</strain>
    </source>
</reference>
<comment type="similarity">
    <text evidence="1">Belongs to the guanylate kinase family.</text>
</comment>
<keyword evidence="6 10" id="KW-0418">Kinase</keyword>
<accession>A0AAF0AW12</accession>
<dbReference type="InterPro" id="IPR017665">
    <property type="entry name" value="Guanylate_kinase"/>
</dbReference>
<evidence type="ECO:0000256" key="7">
    <source>
        <dbReference type="ARBA" id="ARBA00022840"/>
    </source>
</evidence>
<dbReference type="InterPro" id="IPR008144">
    <property type="entry name" value="Guanylate_kin-like_dom"/>
</dbReference>
<dbReference type="FunFam" id="3.30.63.10:FF:000002">
    <property type="entry name" value="Guanylate kinase 1"/>
    <property type="match status" value="1"/>
</dbReference>
<dbReference type="RefSeq" id="XP_056036727.1">
    <property type="nucleotide sequence ID" value="XM_056180946.1"/>
</dbReference>
<dbReference type="AlphaFoldDB" id="A0AAF0AW12"/>
<dbReference type="EMBL" id="CP115611">
    <property type="protein sequence ID" value="WBW72484.1"/>
    <property type="molecule type" value="Genomic_DNA"/>
</dbReference>
<keyword evidence="11" id="KW-1185">Reference proteome</keyword>